<dbReference type="GO" id="GO:0034198">
    <property type="term" value="P:cellular response to amino acid starvation"/>
    <property type="evidence" value="ECO:0007669"/>
    <property type="project" value="TreeGrafter"/>
</dbReference>
<dbReference type="VEuPathDB" id="VectorBase:GBRI011382"/>
<organism evidence="2 3">
    <name type="scientific">Glossina brevipalpis</name>
    <dbReference type="NCBI Taxonomy" id="37001"/>
    <lineage>
        <taxon>Eukaryota</taxon>
        <taxon>Metazoa</taxon>
        <taxon>Ecdysozoa</taxon>
        <taxon>Arthropoda</taxon>
        <taxon>Hexapoda</taxon>
        <taxon>Insecta</taxon>
        <taxon>Pterygota</taxon>
        <taxon>Neoptera</taxon>
        <taxon>Endopterygota</taxon>
        <taxon>Diptera</taxon>
        <taxon>Brachycera</taxon>
        <taxon>Muscomorpha</taxon>
        <taxon>Hippoboscoidea</taxon>
        <taxon>Glossinidae</taxon>
        <taxon>Glossina</taxon>
    </lineage>
</organism>
<accession>A0A1A9W9P3</accession>
<proteinExistence type="predicted"/>
<feature type="transmembrane region" description="Helical" evidence="1">
    <location>
        <begin position="71"/>
        <end position="91"/>
    </location>
</feature>
<name>A0A1A9W9P3_9MUSC</name>
<reference evidence="3" key="1">
    <citation type="submission" date="2014-03" db="EMBL/GenBank/DDBJ databases">
        <authorList>
            <person name="Aksoy S."/>
            <person name="Warren W."/>
            <person name="Wilson R.K."/>
        </authorList>
    </citation>
    <scope>NUCLEOTIDE SEQUENCE [LARGE SCALE GENOMIC DNA]</scope>
    <source>
        <strain evidence="3">IAEA</strain>
    </source>
</reference>
<keyword evidence="1" id="KW-1133">Transmembrane helix</keyword>
<sequence>MSRDVARELSLHKCDIIETCKRNRNICETNGRHDLLLIWTLAEATPNIPSETKYEMFFYNNPFKKFLLETLIMHFATLGDLQTAVTIACVLHKCPPPKDLEGFAVRMLFYLSSIFAVVILVTKKISSLLTSPSQILSLIALPISASFS</sequence>
<evidence type="ECO:0000313" key="2">
    <source>
        <dbReference type="EnsemblMetazoa" id="GBRI011382-PA"/>
    </source>
</evidence>
<feature type="transmembrane region" description="Helical" evidence="1">
    <location>
        <begin position="103"/>
        <end position="122"/>
    </location>
</feature>
<dbReference type="AlphaFoldDB" id="A0A1A9W9P3"/>
<dbReference type="GO" id="GO:0035859">
    <property type="term" value="C:Seh1-associated complex"/>
    <property type="evidence" value="ECO:0007669"/>
    <property type="project" value="TreeGrafter"/>
</dbReference>
<dbReference type="GO" id="GO:0035591">
    <property type="term" value="F:signaling adaptor activity"/>
    <property type="evidence" value="ECO:0007669"/>
    <property type="project" value="TreeGrafter"/>
</dbReference>
<dbReference type="PANTHER" id="PTHR46170:SF1">
    <property type="entry name" value="GATOR COMPLEX PROTEIN WDR59"/>
    <property type="match status" value="1"/>
</dbReference>
<dbReference type="EnsemblMetazoa" id="GBRI011382-RA">
    <property type="protein sequence ID" value="GBRI011382-PA"/>
    <property type="gene ID" value="GBRI011382"/>
</dbReference>
<keyword evidence="1" id="KW-0472">Membrane</keyword>
<dbReference type="PANTHER" id="PTHR46170">
    <property type="entry name" value="GATOR COMPLEX PROTEIN WDR59"/>
    <property type="match status" value="1"/>
</dbReference>
<dbReference type="InterPro" id="IPR049567">
    <property type="entry name" value="WDR59-like"/>
</dbReference>
<dbReference type="Proteomes" id="UP000091820">
    <property type="component" value="Unassembled WGS sequence"/>
</dbReference>
<dbReference type="STRING" id="37001.A0A1A9W9P3"/>
<dbReference type="GO" id="GO:1904263">
    <property type="term" value="P:positive regulation of TORC1 signaling"/>
    <property type="evidence" value="ECO:0007669"/>
    <property type="project" value="TreeGrafter"/>
</dbReference>
<keyword evidence="1" id="KW-0812">Transmembrane</keyword>
<protein>
    <submittedName>
        <fullName evidence="2">Uncharacterized protein</fullName>
    </submittedName>
</protein>
<reference evidence="2" key="2">
    <citation type="submission" date="2020-05" db="UniProtKB">
        <authorList>
            <consortium name="EnsemblMetazoa"/>
        </authorList>
    </citation>
    <scope>IDENTIFICATION</scope>
    <source>
        <strain evidence="2">IAEA</strain>
    </source>
</reference>
<dbReference type="GO" id="GO:0005774">
    <property type="term" value="C:vacuolar membrane"/>
    <property type="evidence" value="ECO:0007669"/>
    <property type="project" value="TreeGrafter"/>
</dbReference>
<evidence type="ECO:0000313" key="3">
    <source>
        <dbReference type="Proteomes" id="UP000091820"/>
    </source>
</evidence>
<evidence type="ECO:0000256" key="1">
    <source>
        <dbReference type="SAM" id="Phobius"/>
    </source>
</evidence>
<keyword evidence="3" id="KW-1185">Reference proteome</keyword>